<organism evidence="7 8">
    <name type="scientific">Blastomonas aquatica</name>
    <dbReference type="NCBI Taxonomy" id="1510276"/>
    <lineage>
        <taxon>Bacteria</taxon>
        <taxon>Pseudomonadati</taxon>
        <taxon>Pseudomonadota</taxon>
        <taxon>Alphaproteobacteria</taxon>
        <taxon>Sphingomonadales</taxon>
        <taxon>Sphingomonadaceae</taxon>
        <taxon>Blastomonas</taxon>
    </lineage>
</organism>
<dbReference type="Pfam" id="PF00589">
    <property type="entry name" value="Phage_integrase"/>
    <property type="match status" value="1"/>
</dbReference>
<dbReference type="PROSITE" id="PS51898">
    <property type="entry name" value="TYR_RECOMBINASE"/>
    <property type="match status" value="1"/>
</dbReference>
<dbReference type="Gene3D" id="1.10.150.130">
    <property type="match status" value="1"/>
</dbReference>
<feature type="compositionally biased region" description="Polar residues" evidence="5">
    <location>
        <begin position="1"/>
        <end position="18"/>
    </location>
</feature>
<dbReference type="InterPro" id="IPR050808">
    <property type="entry name" value="Phage_Integrase"/>
</dbReference>
<evidence type="ECO:0000256" key="2">
    <source>
        <dbReference type="ARBA" id="ARBA00022908"/>
    </source>
</evidence>
<dbReference type="InterPro" id="IPR011010">
    <property type="entry name" value="DNA_brk_join_enz"/>
</dbReference>
<dbReference type="Pfam" id="PF13356">
    <property type="entry name" value="Arm-DNA-bind_3"/>
    <property type="match status" value="1"/>
</dbReference>
<dbReference type="RefSeq" id="WP_188513019.1">
    <property type="nucleotide sequence ID" value="NZ_BMGD01000001.1"/>
</dbReference>
<feature type="domain" description="Tyr recombinase" evidence="6">
    <location>
        <begin position="198"/>
        <end position="372"/>
    </location>
</feature>
<accession>A0ABQ1IPM4</accession>
<dbReference type="InterPro" id="IPR002104">
    <property type="entry name" value="Integrase_catalytic"/>
</dbReference>
<gene>
    <name evidence="7" type="primary">int</name>
    <name evidence="7" type="ORF">GCM10010833_00010</name>
</gene>
<proteinExistence type="inferred from homology"/>
<dbReference type="InterPro" id="IPR053876">
    <property type="entry name" value="Phage_int_M"/>
</dbReference>
<keyword evidence="3" id="KW-0238">DNA-binding</keyword>
<evidence type="ECO:0000256" key="5">
    <source>
        <dbReference type="SAM" id="MobiDB-lite"/>
    </source>
</evidence>
<dbReference type="PANTHER" id="PTHR30629:SF2">
    <property type="entry name" value="PROPHAGE INTEGRASE INTS-RELATED"/>
    <property type="match status" value="1"/>
</dbReference>
<evidence type="ECO:0000256" key="1">
    <source>
        <dbReference type="ARBA" id="ARBA00008857"/>
    </source>
</evidence>
<protein>
    <submittedName>
        <fullName evidence="7">Integrase</fullName>
    </submittedName>
</protein>
<evidence type="ECO:0000256" key="4">
    <source>
        <dbReference type="ARBA" id="ARBA00023172"/>
    </source>
</evidence>
<dbReference type="Gene3D" id="1.10.443.10">
    <property type="entry name" value="Intergrase catalytic core"/>
    <property type="match status" value="1"/>
</dbReference>
<keyword evidence="8" id="KW-1185">Reference proteome</keyword>
<dbReference type="SUPFAM" id="SSF56349">
    <property type="entry name" value="DNA breaking-rejoining enzymes"/>
    <property type="match status" value="1"/>
</dbReference>
<evidence type="ECO:0000313" key="8">
    <source>
        <dbReference type="Proteomes" id="UP000614261"/>
    </source>
</evidence>
<dbReference type="EMBL" id="BMGD01000001">
    <property type="protein sequence ID" value="GGB49386.1"/>
    <property type="molecule type" value="Genomic_DNA"/>
</dbReference>
<dbReference type="InterPro" id="IPR010998">
    <property type="entry name" value="Integrase_recombinase_N"/>
</dbReference>
<dbReference type="InterPro" id="IPR025166">
    <property type="entry name" value="Integrase_DNA_bind_dom"/>
</dbReference>
<reference evidence="8" key="1">
    <citation type="journal article" date="2019" name="Int. J. Syst. Evol. Microbiol.">
        <title>The Global Catalogue of Microorganisms (GCM) 10K type strain sequencing project: providing services to taxonomists for standard genome sequencing and annotation.</title>
        <authorList>
            <consortium name="The Broad Institute Genomics Platform"/>
            <consortium name="The Broad Institute Genome Sequencing Center for Infectious Disease"/>
            <person name="Wu L."/>
            <person name="Ma J."/>
        </authorList>
    </citation>
    <scope>NUCLEOTIDE SEQUENCE [LARGE SCALE GENOMIC DNA]</scope>
    <source>
        <strain evidence="8">CGMCC 1.12851</strain>
    </source>
</reference>
<keyword evidence="4" id="KW-0233">DNA recombination</keyword>
<sequence>METTSNTGPKTKPQSSRRISFGDGLFRYERPGGTSSWVCRVQHKGNRRDFGLGSCKTVGLDEARERAQVVRRQVEQGYDPQFERRKVEAVPNFKDAAQKVFDIHSKTWRNGKHHGQWMRTMEMYAFPQLGKMRVDRITGPMIRDVLMEIWLAKPETARRVRQRIGMVLDWAYASGYRENEAPMRAITKGLPRQPRRDGHYPAMPYEKVPKFIQRLRARESFSRLALEFAIYTAARSGEVRGMTWDEVDLESGLWTLPKARMKAFREHVVPLSPRPLRIIRRCAQLRLRESPYVFPGFKNNRPLSDMTLSKLMKEMLQPYTPHGFRSSFRDWVSEETNHPSDVAEAALAHMVANKTEAAYRRGNLLEKRRVMMAEWAAYCDRDS</sequence>
<dbReference type="CDD" id="cd00801">
    <property type="entry name" value="INT_P4_C"/>
    <property type="match status" value="1"/>
</dbReference>
<comment type="caution">
    <text evidence="7">The sequence shown here is derived from an EMBL/GenBank/DDBJ whole genome shotgun (WGS) entry which is preliminary data.</text>
</comment>
<name>A0ABQ1IPM4_9SPHN</name>
<dbReference type="Proteomes" id="UP000614261">
    <property type="component" value="Unassembled WGS sequence"/>
</dbReference>
<dbReference type="Pfam" id="PF22022">
    <property type="entry name" value="Phage_int_M"/>
    <property type="match status" value="1"/>
</dbReference>
<keyword evidence="2" id="KW-0229">DNA integration</keyword>
<dbReference type="InterPro" id="IPR013762">
    <property type="entry name" value="Integrase-like_cat_sf"/>
</dbReference>
<dbReference type="InterPro" id="IPR038488">
    <property type="entry name" value="Integrase_DNA-bd_sf"/>
</dbReference>
<evidence type="ECO:0000313" key="7">
    <source>
        <dbReference type="EMBL" id="GGB49386.1"/>
    </source>
</evidence>
<dbReference type="Gene3D" id="3.30.160.390">
    <property type="entry name" value="Integrase, DNA-binding domain"/>
    <property type="match status" value="1"/>
</dbReference>
<evidence type="ECO:0000259" key="6">
    <source>
        <dbReference type="PROSITE" id="PS51898"/>
    </source>
</evidence>
<evidence type="ECO:0000256" key="3">
    <source>
        <dbReference type="ARBA" id="ARBA00023125"/>
    </source>
</evidence>
<comment type="similarity">
    <text evidence="1">Belongs to the 'phage' integrase family.</text>
</comment>
<dbReference type="PANTHER" id="PTHR30629">
    <property type="entry name" value="PROPHAGE INTEGRASE"/>
    <property type="match status" value="1"/>
</dbReference>
<feature type="region of interest" description="Disordered" evidence="5">
    <location>
        <begin position="1"/>
        <end position="22"/>
    </location>
</feature>